<dbReference type="AlphaFoldDB" id="A0A512DRI4"/>
<sequence length="182" mass="19333">MRKSLSSSLAAFLLAALPLLPLTGCKEDEAASAPPPPRAITAEAVGHYCGMTMLDHPGPKGQIVLKGRDRPVWFSSVRDTFAYTMLPEESHDYRAIYVTDLEAATDPAHPDLARWTEARTAWFVVGSGFAGGMGDAEPLPFAGEAAARAFAASHGGTVKRFEEVTDDYILAPPAETDTGSAP</sequence>
<dbReference type="EMBL" id="BJYZ01000014">
    <property type="protein sequence ID" value="GEO39102.1"/>
    <property type="molecule type" value="Genomic_DNA"/>
</dbReference>
<proteinExistence type="predicted"/>
<dbReference type="PANTHER" id="PTHR41247">
    <property type="entry name" value="HTH-TYPE TRANSCRIPTIONAL REPRESSOR YCNK"/>
    <property type="match status" value="1"/>
</dbReference>
<name>A0A512DRI4_9PROT</name>
<evidence type="ECO:0000313" key="2">
    <source>
        <dbReference type="EMBL" id="GEO39102.1"/>
    </source>
</evidence>
<dbReference type="Proteomes" id="UP000321523">
    <property type="component" value="Unassembled WGS sequence"/>
</dbReference>
<keyword evidence="3" id="KW-1185">Reference proteome</keyword>
<gene>
    <name evidence="2" type="primary">nosL_1</name>
    <name evidence="2" type="ORF">SAE02_32500</name>
</gene>
<dbReference type="InterPro" id="IPR008719">
    <property type="entry name" value="N2O_reductase_NosL"/>
</dbReference>
<dbReference type="Gene3D" id="3.30.70.2050">
    <property type="match status" value="1"/>
</dbReference>
<protein>
    <submittedName>
        <fullName evidence="2">NosL copper chaperone</fullName>
    </submittedName>
</protein>
<accession>A0A512DRI4</accession>
<comment type="caution">
    <text evidence="2">The sequence shown here is derived from an EMBL/GenBank/DDBJ whole genome shotgun (WGS) entry which is preliminary data.</text>
</comment>
<dbReference type="Gene3D" id="3.30.70.2060">
    <property type="match status" value="1"/>
</dbReference>
<feature type="chain" id="PRO_5021829777" evidence="1">
    <location>
        <begin position="22"/>
        <end position="182"/>
    </location>
</feature>
<evidence type="ECO:0000256" key="1">
    <source>
        <dbReference type="SAM" id="SignalP"/>
    </source>
</evidence>
<dbReference type="PANTHER" id="PTHR41247:SF1">
    <property type="entry name" value="HTH-TYPE TRANSCRIPTIONAL REPRESSOR YCNK"/>
    <property type="match status" value="1"/>
</dbReference>
<evidence type="ECO:0000313" key="3">
    <source>
        <dbReference type="Proteomes" id="UP000321523"/>
    </source>
</evidence>
<dbReference type="Pfam" id="PF05573">
    <property type="entry name" value="NosL"/>
    <property type="match status" value="1"/>
</dbReference>
<organism evidence="2 3">
    <name type="scientific">Skermanella aerolata</name>
    <dbReference type="NCBI Taxonomy" id="393310"/>
    <lineage>
        <taxon>Bacteria</taxon>
        <taxon>Pseudomonadati</taxon>
        <taxon>Pseudomonadota</taxon>
        <taxon>Alphaproteobacteria</taxon>
        <taxon>Rhodospirillales</taxon>
        <taxon>Azospirillaceae</taxon>
        <taxon>Skermanella</taxon>
    </lineage>
</organism>
<dbReference type="SUPFAM" id="SSF160387">
    <property type="entry name" value="NosL/MerB-like"/>
    <property type="match status" value="1"/>
</dbReference>
<reference evidence="2 3" key="1">
    <citation type="submission" date="2019-07" db="EMBL/GenBank/DDBJ databases">
        <title>Whole genome shotgun sequence of Skermanella aerolata NBRC 106429.</title>
        <authorList>
            <person name="Hosoyama A."/>
            <person name="Uohara A."/>
            <person name="Ohji S."/>
            <person name="Ichikawa N."/>
        </authorList>
    </citation>
    <scope>NUCLEOTIDE SEQUENCE [LARGE SCALE GENOMIC DNA]</scope>
    <source>
        <strain evidence="2 3">NBRC 106429</strain>
    </source>
</reference>
<feature type="signal peptide" evidence="1">
    <location>
        <begin position="1"/>
        <end position="21"/>
    </location>
</feature>
<keyword evidence="1" id="KW-0732">Signal</keyword>